<gene>
    <name evidence="1" type="ORF">GCM10022380_82310</name>
</gene>
<dbReference type="Proteomes" id="UP001501624">
    <property type="component" value="Unassembled WGS sequence"/>
</dbReference>
<evidence type="ECO:0000313" key="2">
    <source>
        <dbReference type="Proteomes" id="UP001501624"/>
    </source>
</evidence>
<keyword evidence="2" id="KW-1185">Reference proteome</keyword>
<accession>A0ABP7JS77</accession>
<organism evidence="1 2">
    <name type="scientific">Amycolatopsis tucumanensis</name>
    <dbReference type="NCBI Taxonomy" id="401106"/>
    <lineage>
        <taxon>Bacteria</taxon>
        <taxon>Bacillati</taxon>
        <taxon>Actinomycetota</taxon>
        <taxon>Actinomycetes</taxon>
        <taxon>Pseudonocardiales</taxon>
        <taxon>Pseudonocardiaceae</taxon>
        <taxon>Amycolatopsis</taxon>
    </lineage>
</organism>
<sequence>MGRDSPTGAVTLHSGCAVSLLDGADNSVACPDRPHGTYPGVTTSPGESIIRFGDRAHAAPRWTRFALTIRDRYALSGGLRCKRSLPGAPRWDAVVRRAR</sequence>
<name>A0ABP7JS77_9PSEU</name>
<dbReference type="EMBL" id="BAABCM010000020">
    <property type="protein sequence ID" value="GAA3851921.1"/>
    <property type="molecule type" value="Genomic_DNA"/>
</dbReference>
<proteinExistence type="predicted"/>
<reference evidence="2" key="1">
    <citation type="journal article" date="2019" name="Int. J. Syst. Evol. Microbiol.">
        <title>The Global Catalogue of Microorganisms (GCM) 10K type strain sequencing project: providing services to taxonomists for standard genome sequencing and annotation.</title>
        <authorList>
            <consortium name="The Broad Institute Genomics Platform"/>
            <consortium name="The Broad Institute Genome Sequencing Center for Infectious Disease"/>
            <person name="Wu L."/>
            <person name="Ma J."/>
        </authorList>
    </citation>
    <scope>NUCLEOTIDE SEQUENCE [LARGE SCALE GENOMIC DNA]</scope>
    <source>
        <strain evidence="2">JCM 17017</strain>
    </source>
</reference>
<evidence type="ECO:0000313" key="1">
    <source>
        <dbReference type="EMBL" id="GAA3851921.1"/>
    </source>
</evidence>
<protein>
    <submittedName>
        <fullName evidence="1">Uncharacterized protein</fullName>
    </submittedName>
</protein>
<comment type="caution">
    <text evidence="1">The sequence shown here is derived from an EMBL/GenBank/DDBJ whole genome shotgun (WGS) entry which is preliminary data.</text>
</comment>